<keyword evidence="3" id="KW-0732">Signal</keyword>
<dbReference type="HOGENOM" id="CLU_428211_0_0_11"/>
<reference evidence="4 5" key="2">
    <citation type="journal article" date="2010" name="Stand. Genomic Sci.">
        <title>Complete genome sequence of Xylanimonas cellulosilytica type strain (XIL07).</title>
        <authorList>
            <person name="Foster B."/>
            <person name="Pukall R."/>
            <person name="Abt B."/>
            <person name="Nolan M."/>
            <person name="Glavina Del Rio T."/>
            <person name="Chen F."/>
            <person name="Lucas S."/>
            <person name="Tice H."/>
            <person name="Pitluck S."/>
            <person name="Cheng J.-F."/>
            <person name="Chertkov O."/>
            <person name="Brettin T."/>
            <person name="Han C."/>
            <person name="Detter J.C."/>
            <person name="Bruce D."/>
            <person name="Goodwin L."/>
            <person name="Ivanova N."/>
            <person name="Mavromatis K."/>
            <person name="Pati A."/>
            <person name="Mikhailova N."/>
            <person name="Chen A."/>
            <person name="Palaniappan K."/>
            <person name="Land M."/>
            <person name="Hauser L."/>
            <person name="Chang Y.-J."/>
            <person name="Jeffries C.D."/>
            <person name="Chain P."/>
            <person name="Rohde M."/>
            <person name="Goeker M."/>
            <person name="Bristow J."/>
            <person name="Eisen J.A."/>
            <person name="Markowitz V."/>
            <person name="Hugenholtz P."/>
            <person name="Kyrpides N.C."/>
            <person name="Klenk H.-P."/>
            <person name="Lapidus A."/>
        </authorList>
    </citation>
    <scope>NUCLEOTIDE SEQUENCE [LARGE SCALE GENOMIC DNA]</scope>
    <source>
        <strain evidence="5">DSM 15894 / CECT 5975 / LMG 20990 / XIL07</strain>
    </source>
</reference>
<organism evidence="4 5">
    <name type="scientific">Xylanimonas cellulosilytica (strain DSM 15894 / JCM 12276 / CECT 5975 / KCTC 9989 / LMG 20990 / NBRC 107835 / XIL07)</name>
    <dbReference type="NCBI Taxonomy" id="446471"/>
    <lineage>
        <taxon>Bacteria</taxon>
        <taxon>Bacillati</taxon>
        <taxon>Actinomycetota</taxon>
        <taxon>Actinomycetes</taxon>
        <taxon>Micrococcales</taxon>
        <taxon>Promicromonosporaceae</taxon>
        <taxon>Xylanimonas</taxon>
    </lineage>
</organism>
<evidence type="ECO:0000313" key="5">
    <source>
        <dbReference type="Proteomes" id="UP000002255"/>
    </source>
</evidence>
<accession>D1BS62</accession>
<evidence type="ECO:0000313" key="4">
    <source>
        <dbReference type="EMBL" id="ACZ30554.1"/>
    </source>
</evidence>
<keyword evidence="2" id="KW-0812">Transmembrane</keyword>
<dbReference type="Gene3D" id="2.60.40.740">
    <property type="match status" value="1"/>
</dbReference>
<reference evidence="5" key="1">
    <citation type="submission" date="2009-11" db="EMBL/GenBank/DDBJ databases">
        <title>The complete chromosome of Xylanimonas cellulosilytica DSM 15894.</title>
        <authorList>
            <consortium name="US DOE Joint Genome Institute (JGI-PGF)"/>
            <person name="Lucas S."/>
            <person name="Copeland A."/>
            <person name="Lapidus A."/>
            <person name="Glavina del Rio T."/>
            <person name="Dalin E."/>
            <person name="Tice H."/>
            <person name="Bruce D."/>
            <person name="Goodwin L."/>
            <person name="Pitluck S."/>
            <person name="Kyrpides N."/>
            <person name="Mavromatis K."/>
            <person name="Ivanova N."/>
            <person name="Mikhailova N."/>
            <person name="Foster B."/>
            <person name="Clum A."/>
            <person name="Brettin T."/>
            <person name="Detter J.C."/>
            <person name="Han C."/>
            <person name="Larimer F."/>
            <person name="Land M."/>
            <person name="Hauser L."/>
            <person name="Markowitz V."/>
            <person name="Cheng J.F."/>
            <person name="Hugenholtz P."/>
            <person name="Woyke T."/>
            <person name="Wu D."/>
            <person name="Gehrich-Schroeter G."/>
            <person name="Schneider S."/>
            <person name="Pukall S.R."/>
            <person name="Klenk H.P."/>
            <person name="Eisen J.A."/>
        </authorList>
    </citation>
    <scope>NUCLEOTIDE SEQUENCE [LARGE SCALE GENOMIC DNA]</scope>
    <source>
        <strain evidence="5">DSM 15894 / CECT 5975 / LMG 20990 / XIL07</strain>
    </source>
</reference>
<keyword evidence="2" id="KW-1133">Transmembrane helix</keyword>
<keyword evidence="2" id="KW-0472">Membrane</keyword>
<keyword evidence="5" id="KW-1185">Reference proteome</keyword>
<proteinExistence type="predicted"/>
<dbReference type="NCBIfam" id="TIGR04226">
    <property type="entry name" value="RrgB_K2N_iso_D2"/>
    <property type="match status" value="1"/>
</dbReference>
<dbReference type="STRING" id="446471.Xcel_1524"/>
<dbReference type="InterPro" id="IPR026466">
    <property type="entry name" value="Fim_isopep_form_D2_dom"/>
</dbReference>
<dbReference type="Proteomes" id="UP000002255">
    <property type="component" value="Chromosome"/>
</dbReference>
<evidence type="ECO:0000256" key="1">
    <source>
        <dbReference type="SAM" id="MobiDB-lite"/>
    </source>
</evidence>
<dbReference type="eggNOG" id="COG4932">
    <property type="taxonomic scope" value="Bacteria"/>
</dbReference>
<dbReference type="KEGG" id="xce:Xcel_1524"/>
<evidence type="ECO:0000256" key="3">
    <source>
        <dbReference type="SAM" id="SignalP"/>
    </source>
</evidence>
<name>D1BS62_XYLCX</name>
<dbReference type="EMBL" id="CP001821">
    <property type="protein sequence ID" value="ACZ30554.1"/>
    <property type="molecule type" value="Genomic_DNA"/>
</dbReference>
<evidence type="ECO:0000256" key="2">
    <source>
        <dbReference type="SAM" id="Phobius"/>
    </source>
</evidence>
<gene>
    <name evidence="4" type="ordered locus">Xcel_1524</name>
</gene>
<feature type="transmembrane region" description="Helical" evidence="2">
    <location>
        <begin position="606"/>
        <end position="628"/>
    </location>
</feature>
<feature type="region of interest" description="Disordered" evidence="1">
    <location>
        <begin position="334"/>
        <end position="360"/>
    </location>
</feature>
<feature type="signal peptide" evidence="3">
    <location>
        <begin position="1"/>
        <end position="28"/>
    </location>
</feature>
<dbReference type="RefSeq" id="WP_012878296.1">
    <property type="nucleotide sequence ID" value="NC_013530.1"/>
</dbReference>
<feature type="chain" id="PRO_5003021719" evidence="3">
    <location>
        <begin position="29"/>
        <end position="639"/>
    </location>
</feature>
<protein>
    <submittedName>
        <fullName evidence="4">LPXTG-motif cell wall anchor domain protein</fullName>
    </submittedName>
</protein>
<sequence length="639" mass="67926">MNYRKLVGAVVIALVSIGLIGIALPASADSEPTYADAITISGPSVAGRTFKSVRIAEYTEVEVEVEGEDDDTVTSFALKTADGSGFPTLLATEIARIAGNPAPHAADGKVDGLDPLFWVALHWSPAGQDVWGNPNADNPNVRELANWLESQTSLFNTWVPATSTDSVPAGGVERVKIETTEGLHFVWEDTTVEHGDDVKVGTRPLAMIVGTNFYDSVGTKFQFDGNGTLGEINVKGDLVYIDKDIQEAINAQDAAFDGAAKKGEVSEVEDSWTATTGDTIKFVIRTNVPNYPNPPYVANDVTFKITDTYTDGLDPDWEDFEIWEFNGNTWEQVTNPTDEGSELWSATPVSPGDPGEAGESSYEIKLTTGGIDHFSGKHIEVRYSATVTAGALKDDSAYTTDTNRAQVTFTDLWDTSGLETAKTEPDCTYVYTFPLNVFKRDLLSPSGALLAASFEVLQGDATVGTIDTGDNPGAYESTGYLLGGFIVDVNAASKVVGLAANTWYLVAETKAPYDYTDANLGVAKFWVYIGAGLGEDEVSGLKYYFKDWEPDVVPSGVPGSSSITSPYVNPVINFWEESGGDDAANMTVLVLNAKSASDMPSTGGQILFIAGLAGALGLGAVTFGALGLRKRKAAAANAA</sequence>
<dbReference type="AlphaFoldDB" id="D1BS62"/>